<evidence type="ECO:0000256" key="7">
    <source>
        <dbReference type="SAM" id="MobiDB-lite"/>
    </source>
</evidence>
<keyword evidence="5" id="KW-0804">Transcription</keyword>
<dbReference type="PANTHER" id="PTHR11949:SF24">
    <property type="entry name" value="INTERFERON REGULATORY FACTOR 9"/>
    <property type="match status" value="1"/>
</dbReference>
<dbReference type="InterPro" id="IPR001346">
    <property type="entry name" value="Interferon_reg_fact_DNA-bd_dom"/>
</dbReference>
<dbReference type="GO" id="GO:0000981">
    <property type="term" value="F:DNA-binding transcription factor activity, RNA polymerase II-specific"/>
    <property type="evidence" value="ECO:0007669"/>
    <property type="project" value="TreeGrafter"/>
</dbReference>
<keyword evidence="4" id="KW-0010">Activator</keyword>
<accession>A0A3Q2YBF6</accession>
<evidence type="ECO:0000256" key="2">
    <source>
        <dbReference type="ARBA" id="ARBA00023015"/>
    </source>
</evidence>
<dbReference type="Ensembl" id="ENSHCOT00000022987.1">
    <property type="protein sequence ID" value="ENSHCOP00000015156.1"/>
    <property type="gene ID" value="ENSHCOG00000018699.1"/>
</dbReference>
<dbReference type="InterPro" id="IPR019471">
    <property type="entry name" value="Interferon_reg_factor-3"/>
</dbReference>
<dbReference type="GeneID" id="109528557"/>
<dbReference type="CDD" id="cd00103">
    <property type="entry name" value="IRF"/>
    <property type="match status" value="1"/>
</dbReference>
<dbReference type="SUPFAM" id="SSF49879">
    <property type="entry name" value="SMAD/FHA domain"/>
    <property type="match status" value="1"/>
</dbReference>
<dbReference type="GO" id="GO:0002376">
    <property type="term" value="P:immune system process"/>
    <property type="evidence" value="ECO:0007669"/>
    <property type="project" value="TreeGrafter"/>
</dbReference>
<evidence type="ECO:0000313" key="9">
    <source>
        <dbReference type="Ensembl" id="ENSHCOP00000015156.1"/>
    </source>
</evidence>
<feature type="region of interest" description="Disordered" evidence="7">
    <location>
        <begin position="123"/>
        <end position="165"/>
    </location>
</feature>
<dbReference type="STRING" id="109280.ENSHCOP00000015156"/>
<feature type="compositionally biased region" description="Polar residues" evidence="7">
    <location>
        <begin position="126"/>
        <end position="142"/>
    </location>
</feature>
<dbReference type="InterPro" id="IPR036388">
    <property type="entry name" value="WH-like_DNA-bd_sf"/>
</dbReference>
<dbReference type="FunFam" id="1.10.10.10:FF:000041">
    <property type="entry name" value="Interferon regulatory factor 4"/>
    <property type="match status" value="1"/>
</dbReference>
<dbReference type="RefSeq" id="XP_019746896.1">
    <property type="nucleotide sequence ID" value="XM_019891337.1"/>
</dbReference>
<dbReference type="PRINTS" id="PR00267">
    <property type="entry name" value="INTFRNREGFCT"/>
</dbReference>
<sequence>MKMQEGPRTHLKEWLLAQVESGAYEGLCWEDRDKTMFRIPWKHASKKDYKQTDDAALFKAWTLHKGKHREGRDKDNPTLWKTRLRCALNKSTDFQVVHELSQLDSSEPYKVYRIQRGDAKACRAESTPTKNHLISQVKTSPRSPDFQDKQESFQAYDEEPEEVQRQPRDLMMKQKYSELTEKTSHSQHSALMACTALNTISDFRMQVTLLYQGQSVAKCTTKSPDGCFILQGRVPLGSERIYGRCTTERLNFPSPNRKHMPSCTVDAITRLLCHLESGVLLWAAPDGVFIKRFCQGRVYWSGPLAPHTDKPNKLEREKTFKLLDTSTFLNDLQSCLQGKGAPPNCTIELCFGEEYPDPTIPKTKKLVMVQVVPAFAVELLQKLRLEEMKEKPDSSVTSQVKEGQNVNHPAVGTT</sequence>
<dbReference type="PANTHER" id="PTHR11949">
    <property type="entry name" value="INTERFERON REGULATORY FACTOR"/>
    <property type="match status" value="1"/>
</dbReference>
<dbReference type="InterPro" id="IPR017855">
    <property type="entry name" value="SMAD-like_dom_sf"/>
</dbReference>
<keyword evidence="10" id="KW-1185">Reference proteome</keyword>
<evidence type="ECO:0000256" key="5">
    <source>
        <dbReference type="ARBA" id="ARBA00023163"/>
    </source>
</evidence>
<organism evidence="9 10">
    <name type="scientific">Hippocampus comes</name>
    <name type="common">Tiger tail seahorse</name>
    <dbReference type="NCBI Taxonomy" id="109280"/>
    <lineage>
        <taxon>Eukaryota</taxon>
        <taxon>Metazoa</taxon>
        <taxon>Chordata</taxon>
        <taxon>Craniata</taxon>
        <taxon>Vertebrata</taxon>
        <taxon>Euteleostomi</taxon>
        <taxon>Actinopterygii</taxon>
        <taxon>Neopterygii</taxon>
        <taxon>Teleostei</taxon>
        <taxon>Neoteleostei</taxon>
        <taxon>Acanthomorphata</taxon>
        <taxon>Syngnathiaria</taxon>
        <taxon>Syngnathiformes</taxon>
        <taxon>Syngnathoidei</taxon>
        <taxon>Syngnathidae</taxon>
        <taxon>Hippocampus</taxon>
    </lineage>
</organism>
<comment type="subcellular location">
    <subcellularLocation>
        <location evidence="1">Nucleus</location>
    </subcellularLocation>
</comment>
<feature type="region of interest" description="Disordered" evidence="7">
    <location>
        <begin position="390"/>
        <end position="414"/>
    </location>
</feature>
<dbReference type="GO" id="GO:0005634">
    <property type="term" value="C:nucleus"/>
    <property type="evidence" value="ECO:0007669"/>
    <property type="project" value="UniProtKB-SubCell"/>
</dbReference>
<dbReference type="GeneTree" id="ENSGT00940000163813"/>
<dbReference type="PROSITE" id="PS51507">
    <property type="entry name" value="IRF_2"/>
    <property type="match status" value="1"/>
</dbReference>
<dbReference type="Gene3D" id="1.10.10.10">
    <property type="entry name" value="Winged helix-like DNA-binding domain superfamily/Winged helix DNA-binding domain"/>
    <property type="match status" value="1"/>
</dbReference>
<dbReference type="SMART" id="SM00348">
    <property type="entry name" value="IRF"/>
    <property type="match status" value="1"/>
</dbReference>
<evidence type="ECO:0000256" key="4">
    <source>
        <dbReference type="ARBA" id="ARBA00023159"/>
    </source>
</evidence>
<dbReference type="OrthoDB" id="8698246at2759"/>
<reference evidence="9" key="1">
    <citation type="submission" date="2025-08" db="UniProtKB">
        <authorList>
            <consortium name="Ensembl"/>
        </authorList>
    </citation>
    <scope>IDENTIFICATION</scope>
</reference>
<evidence type="ECO:0000256" key="6">
    <source>
        <dbReference type="ARBA" id="ARBA00023242"/>
    </source>
</evidence>
<dbReference type="GO" id="GO:0000978">
    <property type="term" value="F:RNA polymerase II cis-regulatory region sequence-specific DNA binding"/>
    <property type="evidence" value="ECO:0007669"/>
    <property type="project" value="TreeGrafter"/>
</dbReference>
<dbReference type="SUPFAM" id="SSF46785">
    <property type="entry name" value="Winged helix' DNA-binding domain"/>
    <property type="match status" value="1"/>
</dbReference>
<dbReference type="InterPro" id="IPR008984">
    <property type="entry name" value="SMAD_FHA_dom_sf"/>
</dbReference>
<evidence type="ECO:0000256" key="1">
    <source>
        <dbReference type="ARBA" id="ARBA00004123"/>
    </source>
</evidence>
<dbReference type="Pfam" id="PF10401">
    <property type="entry name" value="IRF-3"/>
    <property type="match status" value="1"/>
</dbReference>
<keyword evidence="6" id="KW-0539">Nucleus</keyword>
<dbReference type="AlphaFoldDB" id="A0A3Q2YBF6"/>
<feature type="compositionally biased region" description="Polar residues" evidence="7">
    <location>
        <begin position="394"/>
        <end position="414"/>
    </location>
</feature>
<evidence type="ECO:0000259" key="8">
    <source>
        <dbReference type="PROSITE" id="PS51507"/>
    </source>
</evidence>
<keyword evidence="3" id="KW-0238">DNA-binding</keyword>
<dbReference type="SMART" id="SM01243">
    <property type="entry name" value="IRF-3"/>
    <property type="match status" value="1"/>
</dbReference>
<evidence type="ECO:0000256" key="3">
    <source>
        <dbReference type="ARBA" id="ARBA00023125"/>
    </source>
</evidence>
<name>A0A3Q2YBF6_HIPCM</name>
<feature type="domain" description="IRF tryptophan pentad repeat" evidence="8">
    <location>
        <begin position="8"/>
        <end position="116"/>
    </location>
</feature>
<dbReference type="Proteomes" id="UP000264820">
    <property type="component" value="Unplaced"/>
</dbReference>
<dbReference type="OMA" id="RWENREK"/>
<dbReference type="Gene3D" id="2.60.200.10">
    <property type="match status" value="1"/>
</dbReference>
<protein>
    <submittedName>
        <fullName evidence="9">Interferon regulatory factor 10</fullName>
    </submittedName>
</protein>
<dbReference type="GO" id="GO:0045944">
    <property type="term" value="P:positive regulation of transcription by RNA polymerase II"/>
    <property type="evidence" value="ECO:0007669"/>
    <property type="project" value="UniProtKB-ARBA"/>
</dbReference>
<evidence type="ECO:0000313" key="10">
    <source>
        <dbReference type="Proteomes" id="UP000264820"/>
    </source>
</evidence>
<dbReference type="CTD" id="405815"/>
<proteinExistence type="predicted"/>
<dbReference type="InterPro" id="IPR036390">
    <property type="entry name" value="WH_DNA-bd_sf"/>
</dbReference>
<keyword evidence="2" id="KW-0805">Transcription regulation</keyword>
<reference evidence="9" key="2">
    <citation type="submission" date="2025-09" db="UniProtKB">
        <authorList>
            <consortium name="Ensembl"/>
        </authorList>
    </citation>
    <scope>IDENTIFICATION</scope>
</reference>
<dbReference type="Pfam" id="PF00605">
    <property type="entry name" value="IRF"/>
    <property type="match status" value="1"/>
</dbReference>